<feature type="region of interest" description="Disordered" evidence="1">
    <location>
        <begin position="86"/>
        <end position="126"/>
    </location>
</feature>
<evidence type="ECO:0000259" key="2">
    <source>
        <dbReference type="Pfam" id="PF01702"/>
    </source>
</evidence>
<dbReference type="OMA" id="CESANQS"/>
<dbReference type="PANTHER" id="PTHR46064">
    <property type="entry name" value="QUEUINE TRNA-RIBOSYLTRANSFERASE ACCESSORY SUBUNIT 2"/>
    <property type="match status" value="1"/>
</dbReference>
<dbReference type="Pfam" id="PF01702">
    <property type="entry name" value="TGT"/>
    <property type="match status" value="1"/>
</dbReference>
<comment type="caution">
    <text evidence="3">The sequence shown here is derived from an EMBL/GenBank/DDBJ whole genome shotgun (WGS) entry which is preliminary data.</text>
</comment>
<gene>
    <name evidence="3" type="ORF">THAOC_17729</name>
</gene>
<name>K0S8Y6_THAOC</name>
<protein>
    <recommendedName>
        <fullName evidence="2">tRNA-guanine(15) transglycosylase-like domain-containing protein</fullName>
    </recommendedName>
</protein>
<dbReference type="OrthoDB" id="27601at2759"/>
<dbReference type="Gene3D" id="3.20.20.105">
    <property type="entry name" value="Queuine tRNA-ribosyltransferase-like"/>
    <property type="match status" value="1"/>
</dbReference>
<dbReference type="InterPro" id="IPR002616">
    <property type="entry name" value="tRNA_ribo_trans-like"/>
</dbReference>
<keyword evidence="4" id="KW-1185">Reference proteome</keyword>
<evidence type="ECO:0000313" key="4">
    <source>
        <dbReference type="Proteomes" id="UP000266841"/>
    </source>
</evidence>
<evidence type="ECO:0000256" key="1">
    <source>
        <dbReference type="SAM" id="MobiDB-lite"/>
    </source>
</evidence>
<accession>K0S8Y6</accession>
<dbReference type="Proteomes" id="UP000266841">
    <property type="component" value="Unassembled WGS sequence"/>
</dbReference>
<dbReference type="eggNOG" id="KOG3909">
    <property type="taxonomic scope" value="Eukaryota"/>
</dbReference>
<dbReference type="AlphaFoldDB" id="K0S8Y6"/>
<feature type="domain" description="tRNA-guanine(15) transglycosylase-like" evidence="2">
    <location>
        <begin position="257"/>
        <end position="483"/>
    </location>
</feature>
<dbReference type="PANTHER" id="PTHR46064:SF1">
    <property type="entry name" value="QUEUINE TRNA-RIBOSYLTRANSFERASE ACCESSORY SUBUNIT 2"/>
    <property type="match status" value="1"/>
</dbReference>
<dbReference type="InterPro" id="IPR036511">
    <property type="entry name" value="TGT-like_sf"/>
</dbReference>
<proteinExistence type="predicted"/>
<dbReference type="GO" id="GO:0006400">
    <property type="term" value="P:tRNA modification"/>
    <property type="evidence" value="ECO:0007669"/>
    <property type="project" value="InterPro"/>
</dbReference>
<organism evidence="3 4">
    <name type="scientific">Thalassiosira oceanica</name>
    <name type="common">Marine diatom</name>
    <dbReference type="NCBI Taxonomy" id="159749"/>
    <lineage>
        <taxon>Eukaryota</taxon>
        <taxon>Sar</taxon>
        <taxon>Stramenopiles</taxon>
        <taxon>Ochrophyta</taxon>
        <taxon>Bacillariophyta</taxon>
        <taxon>Coscinodiscophyceae</taxon>
        <taxon>Thalassiosirophycidae</taxon>
        <taxon>Thalassiosirales</taxon>
        <taxon>Thalassiosiraceae</taxon>
        <taxon>Thalassiosira</taxon>
    </lineage>
</organism>
<sequence length="492" mass="54314">MSVPPAPRVRLLIHAQDGCLPYLTPQLLDLLFSPSQGGGEIGSGDGEASDKLDNDEDWKWRRAHLLLGVAVKDTCIVPMFQESKMKSTAASKRKRDADSAVSSADGKIGKPGEAVSKNDAANRKANVDDTKKPVGYTFLTPGKAEFICSEIREHAKSSWKEPPSASYAQIHLKIPSFVETIIAPSFSLDGPSERRSDNGVGTREKIIPQSTKNAMQIDTPHGWQKIQPEQYWRAVMSVTGPPSSSEEMNLAAGAVGLFDLVSLNRADSPSREKMLKRTNDWSSRIQSFRASQKQPCTGFWTPVHLSGWDLPLESLLARPNRRDSTPSIDRVAIVGWESITSTREHRRQCLRRLMGTLNSSPSKPKEYALLAVNDIESIVDAANEGVSIIGTDLLRRLSLSGLALCLDLTDISSSISSEQCYLDLKDRKFAEDASPIVESGGCKVTSSFSRAYIHHLIEAKEMLAQTLLFIHNLNQMLLLFRQMSHDSVQRDE</sequence>
<evidence type="ECO:0000313" key="3">
    <source>
        <dbReference type="EMBL" id="EJK61730.1"/>
    </source>
</evidence>
<dbReference type="EMBL" id="AGNL01019573">
    <property type="protein sequence ID" value="EJK61730.1"/>
    <property type="molecule type" value="Genomic_DNA"/>
</dbReference>
<reference evidence="3 4" key="1">
    <citation type="journal article" date="2012" name="Genome Biol.">
        <title>Genome and low-iron response of an oceanic diatom adapted to chronic iron limitation.</title>
        <authorList>
            <person name="Lommer M."/>
            <person name="Specht M."/>
            <person name="Roy A.S."/>
            <person name="Kraemer L."/>
            <person name="Andreson R."/>
            <person name="Gutowska M.A."/>
            <person name="Wolf J."/>
            <person name="Bergner S.V."/>
            <person name="Schilhabel M.B."/>
            <person name="Klostermeier U.C."/>
            <person name="Beiko R.G."/>
            <person name="Rosenstiel P."/>
            <person name="Hippler M."/>
            <person name="Laroche J."/>
        </authorList>
    </citation>
    <scope>NUCLEOTIDE SEQUENCE [LARGE SCALE GENOMIC DNA]</scope>
    <source>
        <strain evidence="3 4">CCMP1005</strain>
    </source>
</reference>
<dbReference type="SUPFAM" id="SSF51713">
    <property type="entry name" value="tRNA-guanine transglycosylase"/>
    <property type="match status" value="1"/>
</dbReference>
<dbReference type="InterPro" id="IPR050852">
    <property type="entry name" value="Queuine_tRNA-ribosyltrfase"/>
</dbReference>